<evidence type="ECO:0000256" key="1">
    <source>
        <dbReference type="ARBA" id="ARBA00005254"/>
    </source>
</evidence>
<name>A0ABV7IR77_9SPHN</name>
<dbReference type="Proteomes" id="UP001595604">
    <property type="component" value="Unassembled WGS sequence"/>
</dbReference>
<proteinExistence type="inferred from homology"/>
<dbReference type="CDD" id="cd06558">
    <property type="entry name" value="crotonase-like"/>
    <property type="match status" value="1"/>
</dbReference>
<dbReference type="PANTHER" id="PTHR43802">
    <property type="entry name" value="ENOYL-COA HYDRATASE"/>
    <property type="match status" value="1"/>
</dbReference>
<dbReference type="RefSeq" id="WP_379508104.1">
    <property type="nucleotide sequence ID" value="NZ_JBHRTQ010000001.1"/>
</dbReference>
<dbReference type="EMBL" id="JBHRTQ010000001">
    <property type="protein sequence ID" value="MFC3172707.1"/>
    <property type="molecule type" value="Genomic_DNA"/>
</dbReference>
<sequence length="280" mass="30250">MADIWGDAGGEPTILAEVREGVGVVTLNRPARLNAWTPDMGTLYFDTLDQLARNDEVRAILVHGAGRAFCAGADMSGLSGLTETGGFGQARDPRSYWFPMSIGKPIVAAIKGPCYGVGLQQALVADVRFGATDAKISGPYAKRGLIAEVGISWMLSRIVGVGHAMDLMLSGRALTGEEALAMGLINRLVEPDALFDEAFAYARAMAGECSPWSMRMIKQQLYHDLMRGFSPSFQHSEDLLQVAMQGADFREGIAAFRDKRPLDFSPLAPDLARLDPWPEG</sequence>
<keyword evidence="3" id="KW-1185">Reference proteome</keyword>
<evidence type="ECO:0000313" key="2">
    <source>
        <dbReference type="EMBL" id="MFC3172707.1"/>
    </source>
</evidence>
<dbReference type="InterPro" id="IPR001753">
    <property type="entry name" value="Enoyl-CoA_hydra/iso"/>
</dbReference>
<dbReference type="InterPro" id="IPR029045">
    <property type="entry name" value="ClpP/crotonase-like_dom_sf"/>
</dbReference>
<dbReference type="Pfam" id="PF00378">
    <property type="entry name" value="ECH_1"/>
    <property type="match status" value="1"/>
</dbReference>
<comment type="similarity">
    <text evidence="1">Belongs to the enoyl-CoA hydratase/isomerase family.</text>
</comment>
<evidence type="ECO:0000313" key="3">
    <source>
        <dbReference type="Proteomes" id="UP001595604"/>
    </source>
</evidence>
<organism evidence="2 3">
    <name type="scientific">Novosphingobium bradum</name>
    <dbReference type="NCBI Taxonomy" id="1737444"/>
    <lineage>
        <taxon>Bacteria</taxon>
        <taxon>Pseudomonadati</taxon>
        <taxon>Pseudomonadota</taxon>
        <taxon>Alphaproteobacteria</taxon>
        <taxon>Sphingomonadales</taxon>
        <taxon>Sphingomonadaceae</taxon>
        <taxon>Novosphingobium</taxon>
    </lineage>
</organism>
<dbReference type="Gene3D" id="3.90.226.10">
    <property type="entry name" value="2-enoyl-CoA Hydratase, Chain A, domain 1"/>
    <property type="match status" value="1"/>
</dbReference>
<reference evidence="3" key="1">
    <citation type="journal article" date="2019" name="Int. J. Syst. Evol. Microbiol.">
        <title>The Global Catalogue of Microorganisms (GCM) 10K type strain sequencing project: providing services to taxonomists for standard genome sequencing and annotation.</title>
        <authorList>
            <consortium name="The Broad Institute Genomics Platform"/>
            <consortium name="The Broad Institute Genome Sequencing Center for Infectious Disease"/>
            <person name="Wu L."/>
            <person name="Ma J."/>
        </authorList>
    </citation>
    <scope>NUCLEOTIDE SEQUENCE [LARGE SCALE GENOMIC DNA]</scope>
    <source>
        <strain evidence="3">KCTC 42984</strain>
    </source>
</reference>
<dbReference type="PANTHER" id="PTHR43802:SF1">
    <property type="entry name" value="IP11341P-RELATED"/>
    <property type="match status" value="1"/>
</dbReference>
<dbReference type="SUPFAM" id="SSF52096">
    <property type="entry name" value="ClpP/crotonase"/>
    <property type="match status" value="1"/>
</dbReference>
<gene>
    <name evidence="2" type="ORF">ACFOD9_00430</name>
</gene>
<comment type="caution">
    <text evidence="2">The sequence shown here is derived from an EMBL/GenBank/DDBJ whole genome shotgun (WGS) entry which is preliminary data.</text>
</comment>
<accession>A0ABV7IR77</accession>
<protein>
    <submittedName>
        <fullName evidence="2">Enoyl-CoA hydratase-related protein</fullName>
    </submittedName>
</protein>